<dbReference type="EMBL" id="CP018191">
    <property type="protein sequence ID" value="APH55666.1"/>
    <property type="molecule type" value="Genomic_DNA"/>
</dbReference>
<organism evidence="1 2">
    <name type="scientific">Granulibacter bethesdensis</name>
    <dbReference type="NCBI Taxonomy" id="364410"/>
    <lineage>
        <taxon>Bacteria</taxon>
        <taxon>Pseudomonadati</taxon>
        <taxon>Pseudomonadota</taxon>
        <taxon>Alphaproteobacteria</taxon>
        <taxon>Acetobacterales</taxon>
        <taxon>Acetobacteraceae</taxon>
        <taxon>Granulibacter</taxon>
    </lineage>
</organism>
<name>A0AAC9K8G3_9PROT</name>
<reference evidence="2" key="1">
    <citation type="submission" date="2016-11" db="EMBL/GenBank/DDBJ databases">
        <title>Comparative genomic and phenotypic analysis of Granulibacter bethesdensis clinical isolates from patients with chronic granulomatous disease.</title>
        <authorList>
            <person name="Zarember K.A."/>
            <person name="Porcella S.F."/>
            <person name="Chu J."/>
            <person name="Ding L."/>
            <person name="Dahlstrom E."/>
            <person name="Barbian K."/>
            <person name="Martens C."/>
            <person name="Sykora L."/>
            <person name="Kramer S."/>
            <person name="Pettinato A.M."/>
            <person name="Hong H."/>
            <person name="Wald G."/>
            <person name="Berg L.J."/>
            <person name="Rogge L.S."/>
            <person name="Greenberg D.E."/>
            <person name="Falcone E.L."/>
            <person name="Neves J.F."/>
            <person name="Simoes M.J."/>
            <person name="Casal M."/>
            <person name="Rodriguez-Lopez F.C."/>
            <person name="Zelazny A."/>
            <person name="Gallin J.I."/>
            <person name="Holland S.M."/>
        </authorList>
    </citation>
    <scope>NUCLEOTIDE SEQUENCE [LARGE SCALE GENOMIC DNA]</scope>
    <source>
        <strain evidence="2">NIH9.1</strain>
    </source>
</reference>
<proteinExistence type="predicted"/>
<sequence length="68" mass="7705">MIRAARTRPDSIRTAARIGVGQRIRMDVFMERGPSQREAGPVPALQRECDLSYSINPIDPYHNVHRSS</sequence>
<evidence type="ECO:0000313" key="1">
    <source>
        <dbReference type="EMBL" id="APH55666.1"/>
    </source>
</evidence>
<protein>
    <submittedName>
        <fullName evidence="1">Uncharacterized protein</fullName>
    </submittedName>
</protein>
<evidence type="ECO:0000313" key="2">
    <source>
        <dbReference type="Proteomes" id="UP000182373"/>
    </source>
</evidence>
<dbReference type="Proteomes" id="UP000182373">
    <property type="component" value="Chromosome"/>
</dbReference>
<accession>A0AAC9K8G3</accession>
<dbReference type="AlphaFoldDB" id="A0AAC9K8G3"/>
<gene>
    <name evidence="1" type="ORF">GbCGDNIH9_8700</name>
</gene>